<proteinExistence type="inferred from homology"/>
<evidence type="ECO:0000256" key="10">
    <source>
        <dbReference type="ARBA" id="ARBA00023239"/>
    </source>
</evidence>
<reference evidence="12" key="1">
    <citation type="submission" date="2017-04" db="EMBL/GenBank/DDBJ databases">
        <authorList>
            <person name="Varghese N."/>
            <person name="Submissions S."/>
        </authorList>
    </citation>
    <scope>NUCLEOTIDE SEQUENCE [LARGE SCALE GENOMIC DNA]</scope>
    <source>
        <strain evidence="12">B4P</strain>
    </source>
</reference>
<evidence type="ECO:0000256" key="1">
    <source>
        <dbReference type="ARBA" id="ARBA00001794"/>
    </source>
</evidence>
<evidence type="ECO:0000256" key="7">
    <source>
        <dbReference type="ARBA" id="ARBA00012927"/>
    </source>
</evidence>
<dbReference type="PANTHER" id="PTHR30387:SF2">
    <property type="entry name" value="MANNONATE DEHYDRATASE"/>
    <property type="match status" value="1"/>
</dbReference>
<organism evidence="11 12">
    <name type="scientific">Xaviernesmea oryzae</name>
    <dbReference type="NCBI Taxonomy" id="464029"/>
    <lineage>
        <taxon>Bacteria</taxon>
        <taxon>Pseudomonadati</taxon>
        <taxon>Pseudomonadota</taxon>
        <taxon>Alphaproteobacteria</taxon>
        <taxon>Hyphomicrobiales</taxon>
        <taxon>Rhizobiaceae</taxon>
        <taxon>Rhizobium/Agrobacterium group</taxon>
        <taxon>Xaviernesmea</taxon>
    </lineage>
</organism>
<dbReference type="Proteomes" id="UP000192903">
    <property type="component" value="Unassembled WGS sequence"/>
</dbReference>
<dbReference type="UniPathway" id="UPA00246"/>
<comment type="pathway">
    <text evidence="5">Carbohydrate metabolism; pentose and glucuronate interconversion.</text>
</comment>
<comment type="function">
    <text evidence="4">Catalyzes the dehydration of D-mannonate.</text>
</comment>
<comment type="similarity">
    <text evidence="6">Belongs to the mannonate dehydratase family.</text>
</comment>
<dbReference type="InterPro" id="IPR004628">
    <property type="entry name" value="Man_deHydtase"/>
</dbReference>
<evidence type="ECO:0000256" key="2">
    <source>
        <dbReference type="ARBA" id="ARBA00001936"/>
    </source>
</evidence>
<name>A0A1X7EKJ6_9HYPH</name>
<evidence type="ECO:0000256" key="6">
    <source>
        <dbReference type="ARBA" id="ARBA00007389"/>
    </source>
</evidence>
<dbReference type="GO" id="GO:0030145">
    <property type="term" value="F:manganese ion binding"/>
    <property type="evidence" value="ECO:0007669"/>
    <property type="project" value="TreeGrafter"/>
</dbReference>
<dbReference type="STRING" id="464029.SAMN02982989_1430"/>
<gene>
    <name evidence="11" type="ORF">SAMN02982989_1430</name>
</gene>
<dbReference type="Gene3D" id="3.20.20.150">
    <property type="entry name" value="Divalent-metal-dependent TIM barrel enzymes"/>
    <property type="match status" value="1"/>
</dbReference>
<dbReference type="EMBL" id="FXAF01000006">
    <property type="protein sequence ID" value="SMF35359.1"/>
    <property type="molecule type" value="Genomic_DNA"/>
</dbReference>
<dbReference type="SUPFAM" id="SSF51658">
    <property type="entry name" value="Xylose isomerase-like"/>
    <property type="match status" value="1"/>
</dbReference>
<evidence type="ECO:0000256" key="4">
    <source>
        <dbReference type="ARBA" id="ARBA00002713"/>
    </source>
</evidence>
<protein>
    <recommendedName>
        <fullName evidence="7">mannonate dehydratase</fullName>
        <ecNumber evidence="7">4.2.1.8</ecNumber>
    </recommendedName>
</protein>
<sequence length="377" mass="41757">MPIRVGMTLSGERLNRDNAKFAQQLGIEDVVVHLGRYKRVEDPQPYLAGGQPGPILGDCSEETLWTYDYMKGVVDMLGEYGLKIAAMENFAPNFWSDILLDGAEKVRQMDGLKRLVEDAGRAGIKVIGYNFSIAGVWGWRRLPVGRGGAVTSVFDAASFDAQAPIPDGMVWNMRYRPSVAGAMPLKVSETELWQRLEWFLKELVPVAEAAGVRLAAHPDDPPMETLRGTARLVNQPSKYDRLVSIADSPSNALEFCIGSLQEMTTGNVYETTRRFARAKRIAYVHFRNVRGKVPHYEETFIDNGDVDMAEIVRILRDEDFDGVMVPDHVPDVHSNAPWHAGMAYTIGYMRALVGHAHLLGASATPISIHDAITSEAV</sequence>
<dbReference type="Pfam" id="PF03786">
    <property type="entry name" value="UxuA"/>
    <property type="match status" value="1"/>
</dbReference>
<dbReference type="EC" id="4.2.1.8" evidence="7"/>
<keyword evidence="8" id="KW-0408">Iron</keyword>
<accession>A0A1X7EKJ6</accession>
<evidence type="ECO:0000256" key="9">
    <source>
        <dbReference type="ARBA" id="ARBA00023211"/>
    </source>
</evidence>
<keyword evidence="10" id="KW-0456">Lyase</keyword>
<dbReference type="InterPro" id="IPR036237">
    <property type="entry name" value="Xyl_isomerase-like_sf"/>
</dbReference>
<comment type="cofactor">
    <cofactor evidence="3">
        <name>Fe(2+)</name>
        <dbReference type="ChEBI" id="CHEBI:29033"/>
    </cofactor>
</comment>
<comment type="cofactor">
    <cofactor evidence="2">
        <name>Mn(2+)</name>
        <dbReference type="ChEBI" id="CHEBI:29035"/>
    </cofactor>
</comment>
<dbReference type="GO" id="GO:0008198">
    <property type="term" value="F:ferrous iron binding"/>
    <property type="evidence" value="ECO:0007669"/>
    <property type="project" value="TreeGrafter"/>
</dbReference>
<evidence type="ECO:0000256" key="5">
    <source>
        <dbReference type="ARBA" id="ARBA00004892"/>
    </source>
</evidence>
<dbReference type="RefSeq" id="WP_234811094.1">
    <property type="nucleotide sequence ID" value="NZ_FXAF01000006.1"/>
</dbReference>
<comment type="catalytic activity">
    <reaction evidence="1">
        <text>D-mannonate = 2-dehydro-3-deoxy-D-gluconate + H2O</text>
        <dbReference type="Rhea" id="RHEA:20097"/>
        <dbReference type="ChEBI" id="CHEBI:15377"/>
        <dbReference type="ChEBI" id="CHEBI:17767"/>
        <dbReference type="ChEBI" id="CHEBI:57990"/>
        <dbReference type="EC" id="4.2.1.8"/>
    </reaction>
</comment>
<evidence type="ECO:0000256" key="8">
    <source>
        <dbReference type="ARBA" id="ARBA00023004"/>
    </source>
</evidence>
<evidence type="ECO:0000313" key="11">
    <source>
        <dbReference type="EMBL" id="SMF35359.1"/>
    </source>
</evidence>
<keyword evidence="9" id="KW-0464">Manganese</keyword>
<dbReference type="AlphaFoldDB" id="A0A1X7EKJ6"/>
<dbReference type="PANTHER" id="PTHR30387">
    <property type="entry name" value="MANNONATE DEHYDRATASE"/>
    <property type="match status" value="1"/>
</dbReference>
<keyword evidence="12" id="KW-1185">Reference proteome</keyword>
<dbReference type="GO" id="GO:0042840">
    <property type="term" value="P:D-glucuronate catabolic process"/>
    <property type="evidence" value="ECO:0007669"/>
    <property type="project" value="TreeGrafter"/>
</dbReference>
<dbReference type="GO" id="GO:0008927">
    <property type="term" value="F:mannonate dehydratase activity"/>
    <property type="evidence" value="ECO:0007669"/>
    <property type="project" value="UniProtKB-EC"/>
</dbReference>
<evidence type="ECO:0000256" key="3">
    <source>
        <dbReference type="ARBA" id="ARBA00001954"/>
    </source>
</evidence>
<evidence type="ECO:0000313" key="12">
    <source>
        <dbReference type="Proteomes" id="UP000192903"/>
    </source>
</evidence>